<dbReference type="Pfam" id="PF06133">
    <property type="entry name" value="Com_YlbF"/>
    <property type="match status" value="1"/>
</dbReference>
<evidence type="ECO:0000313" key="2">
    <source>
        <dbReference type="Proteomes" id="UP001232973"/>
    </source>
</evidence>
<dbReference type="InterPro" id="IPR010368">
    <property type="entry name" value="Com_YlbF"/>
</dbReference>
<protein>
    <submittedName>
        <fullName evidence="1">Cell fate (Sporulation/competence/biofilm development) regulator YmcA (YheA/YmcA/DUF963 family)</fullName>
    </submittedName>
</protein>
<dbReference type="EMBL" id="JAUSTP010000035">
    <property type="protein sequence ID" value="MDQ0191227.1"/>
    <property type="molecule type" value="Genomic_DNA"/>
</dbReference>
<dbReference type="PANTHER" id="PTHR38448:SF1">
    <property type="entry name" value="YLBF FAMILY REGULATOR"/>
    <property type="match status" value="1"/>
</dbReference>
<dbReference type="RefSeq" id="WP_274456274.1">
    <property type="nucleotide sequence ID" value="NZ_CP067097.1"/>
</dbReference>
<dbReference type="InterPro" id="IPR016783">
    <property type="entry name" value="Biofilm_formation_YmcA"/>
</dbReference>
<proteinExistence type="predicted"/>
<dbReference type="InterPro" id="IPR052767">
    <property type="entry name" value="Bact_com_dev_regulator"/>
</dbReference>
<evidence type="ECO:0000313" key="1">
    <source>
        <dbReference type="EMBL" id="MDQ0191227.1"/>
    </source>
</evidence>
<comment type="caution">
    <text evidence="1">The sequence shown here is derived from an EMBL/GenBank/DDBJ whole genome shotgun (WGS) entry which is preliminary data.</text>
</comment>
<organism evidence="1 2">
    <name type="scientific">Alicyclobacillus cycloheptanicus</name>
    <dbReference type="NCBI Taxonomy" id="1457"/>
    <lineage>
        <taxon>Bacteria</taxon>
        <taxon>Bacillati</taxon>
        <taxon>Bacillota</taxon>
        <taxon>Bacilli</taxon>
        <taxon>Bacillales</taxon>
        <taxon>Alicyclobacillaceae</taxon>
        <taxon>Alicyclobacillus</taxon>
    </lineage>
</organism>
<gene>
    <name evidence="1" type="ORF">J2S03_003096</name>
</gene>
<dbReference type="Gene3D" id="1.20.1500.10">
    <property type="entry name" value="YheA/YmcA-like"/>
    <property type="match status" value="1"/>
</dbReference>
<dbReference type="Proteomes" id="UP001232973">
    <property type="component" value="Unassembled WGS sequence"/>
</dbReference>
<dbReference type="SUPFAM" id="SSF158622">
    <property type="entry name" value="YheA/YmcA-like"/>
    <property type="match status" value="1"/>
</dbReference>
<reference evidence="1 2" key="1">
    <citation type="submission" date="2023-07" db="EMBL/GenBank/DDBJ databases">
        <title>Genomic Encyclopedia of Type Strains, Phase IV (KMG-IV): sequencing the most valuable type-strain genomes for metagenomic binning, comparative biology and taxonomic classification.</title>
        <authorList>
            <person name="Goeker M."/>
        </authorList>
    </citation>
    <scope>NUCLEOTIDE SEQUENCE [LARGE SCALE GENOMIC DNA]</scope>
    <source>
        <strain evidence="1 2">DSM 4006</strain>
    </source>
</reference>
<dbReference type="PANTHER" id="PTHR38448">
    <property type="entry name" value="REGULATORY PROTEIN YLBF-RELATED"/>
    <property type="match status" value="1"/>
</dbReference>
<accession>A0ABT9XLN7</accession>
<sequence>MVDRNELWAEAEELADLIIQSPEIIQFKECELALKEVPEAQVMMAQLRELQEQIAEFQARRVPFEHYKHMMHDMESLLEKLENIPEVRKFQAAQSAVNDLLQAVTNQLAKAVLERVTGEVSGCSSGDC</sequence>
<keyword evidence="2" id="KW-1185">Reference proteome</keyword>
<dbReference type="InterPro" id="IPR023378">
    <property type="entry name" value="YheA/YmcA-like_dom_sf"/>
</dbReference>
<name>A0ABT9XLN7_9BACL</name>
<dbReference type="PIRSF" id="PIRSF021287">
    <property type="entry name" value="Biofilm_formation_YmcA"/>
    <property type="match status" value="1"/>
</dbReference>